<keyword evidence="1" id="KW-0732">Signal</keyword>
<organism evidence="3 4">
    <name type="scientific">Arcobacter venerupis</name>
    <dbReference type="NCBI Taxonomy" id="1054033"/>
    <lineage>
        <taxon>Bacteria</taxon>
        <taxon>Pseudomonadati</taxon>
        <taxon>Campylobacterota</taxon>
        <taxon>Epsilonproteobacteria</taxon>
        <taxon>Campylobacterales</taxon>
        <taxon>Arcobacteraceae</taxon>
        <taxon>Arcobacter</taxon>
    </lineage>
</organism>
<reference evidence="3 4" key="1">
    <citation type="submission" date="2020-05" db="EMBL/GenBank/DDBJ databases">
        <title>Complete genome sequencing of Campylobacter and Arcobacter type strains.</title>
        <authorList>
            <person name="Miller W.G."/>
            <person name="Yee E."/>
        </authorList>
    </citation>
    <scope>NUCLEOTIDE SEQUENCE [LARGE SCALE GENOMIC DNA]</scope>
    <source>
        <strain evidence="3 4">LMG 26156</strain>
    </source>
</reference>
<dbReference type="Pfam" id="PF18050">
    <property type="entry name" value="Cyclophil_like2"/>
    <property type="match status" value="1"/>
</dbReference>
<feature type="signal peptide" evidence="1">
    <location>
        <begin position="1"/>
        <end position="19"/>
    </location>
</feature>
<feature type="domain" description="Cyclophilin-like" evidence="2">
    <location>
        <begin position="39"/>
        <end position="144"/>
    </location>
</feature>
<dbReference type="KEGG" id="avp:AVENP_2325"/>
<dbReference type="EMBL" id="CP053840">
    <property type="protein sequence ID" value="QKF67851.1"/>
    <property type="molecule type" value="Genomic_DNA"/>
</dbReference>
<dbReference type="AlphaFoldDB" id="A0AAE7BB30"/>
<dbReference type="Proteomes" id="UP000503482">
    <property type="component" value="Chromosome"/>
</dbReference>
<feature type="chain" id="PRO_5042247804" evidence="1">
    <location>
        <begin position="20"/>
        <end position="149"/>
    </location>
</feature>
<dbReference type="Gene3D" id="2.40.100.20">
    <property type="match status" value="1"/>
</dbReference>
<evidence type="ECO:0000259" key="2">
    <source>
        <dbReference type="Pfam" id="PF18050"/>
    </source>
</evidence>
<accession>A0AAE7BB30</accession>
<dbReference type="SUPFAM" id="SSF50891">
    <property type="entry name" value="Cyclophilin-like"/>
    <property type="match status" value="1"/>
</dbReference>
<protein>
    <submittedName>
        <fullName evidence="3">Cyclophilin domain-containing protein</fullName>
    </submittedName>
</protein>
<sequence>MKRKLSVIFLILLFSQSFMGISANEIKQKEENMSDKIKITIGSKVFIATLDENETVKELKKMLPLTLNMNELNGNEKYFDFSHNLPTNSSKPKTIHSGDLMIWSSNTLVLFYKTFPTPYSYTKIGHIDDLNGLEEALGLDEVTIIFESK</sequence>
<dbReference type="InterPro" id="IPR029000">
    <property type="entry name" value="Cyclophilin-like_dom_sf"/>
</dbReference>
<dbReference type="InterPro" id="IPR041183">
    <property type="entry name" value="Cyclophilin-like"/>
</dbReference>
<keyword evidence="4" id="KW-1185">Reference proteome</keyword>
<gene>
    <name evidence="3" type="ORF">AVENP_2325</name>
</gene>
<evidence type="ECO:0000313" key="4">
    <source>
        <dbReference type="Proteomes" id="UP000503482"/>
    </source>
</evidence>
<name>A0AAE7BB30_9BACT</name>
<evidence type="ECO:0000313" key="3">
    <source>
        <dbReference type="EMBL" id="QKF67851.1"/>
    </source>
</evidence>
<evidence type="ECO:0000256" key="1">
    <source>
        <dbReference type="SAM" id="SignalP"/>
    </source>
</evidence>
<proteinExistence type="predicted"/>